<dbReference type="InterPro" id="IPR036397">
    <property type="entry name" value="RNaseH_sf"/>
</dbReference>
<accession>A0A834ISH0</accession>
<gene>
    <name evidence="1" type="ORF">GWI33_010583</name>
</gene>
<dbReference type="EMBL" id="JAACXV010000053">
    <property type="protein sequence ID" value="KAF7285485.1"/>
    <property type="molecule type" value="Genomic_DNA"/>
</dbReference>
<dbReference type="AlphaFoldDB" id="A0A834ISH0"/>
<dbReference type="Proteomes" id="UP000625711">
    <property type="component" value="Unassembled WGS sequence"/>
</dbReference>
<evidence type="ECO:0000313" key="1">
    <source>
        <dbReference type="EMBL" id="KAF7285485.1"/>
    </source>
</evidence>
<dbReference type="GO" id="GO:0003676">
    <property type="term" value="F:nucleic acid binding"/>
    <property type="evidence" value="ECO:0007669"/>
    <property type="project" value="InterPro"/>
</dbReference>
<dbReference type="PANTHER" id="PTHR46060">
    <property type="entry name" value="MARINER MOS1 TRANSPOSASE-LIKE PROTEIN"/>
    <property type="match status" value="1"/>
</dbReference>
<reference evidence="1" key="1">
    <citation type="submission" date="2020-08" db="EMBL/GenBank/DDBJ databases">
        <title>Genome sequencing and assembly of the red palm weevil Rhynchophorus ferrugineus.</title>
        <authorList>
            <person name="Dias G.B."/>
            <person name="Bergman C.M."/>
            <person name="Manee M."/>
        </authorList>
    </citation>
    <scope>NUCLEOTIDE SEQUENCE</scope>
    <source>
        <strain evidence="1">AA-2017</strain>
        <tissue evidence="1">Whole larva</tissue>
    </source>
</reference>
<sequence length="224" mass="25284">MDKKEFRMSIKHCFLKGKNTVEAKTWLDAEIPDTVKINHQGLRLLHSVIGPFEGRNRRKTVAFEEKESAASPRQCTVSQARENDGKIHELCFELFPHPPYSPDLSPSDYFLFPNLKRMLNKIHIFDGVRHGQNEICIRKRYGEIKAWARSPPLLLCPVARMHASHFSNPFLLPVPPPPASPTANPHPPVPFPSGLMPSSNLTLAFSAVLLHSCFGCLQTKFVLI</sequence>
<dbReference type="OrthoDB" id="616263at2759"/>
<name>A0A834ISH0_RHYFE</name>
<dbReference type="InterPro" id="IPR052709">
    <property type="entry name" value="Transposase-MT_Hybrid"/>
</dbReference>
<evidence type="ECO:0000313" key="2">
    <source>
        <dbReference type="Proteomes" id="UP000625711"/>
    </source>
</evidence>
<keyword evidence="2" id="KW-1185">Reference proteome</keyword>
<dbReference type="Gene3D" id="3.30.420.10">
    <property type="entry name" value="Ribonuclease H-like superfamily/Ribonuclease H"/>
    <property type="match status" value="1"/>
</dbReference>
<proteinExistence type="predicted"/>
<dbReference type="PANTHER" id="PTHR46060:SF1">
    <property type="entry name" value="MARINER MOS1 TRANSPOSASE-LIKE PROTEIN"/>
    <property type="match status" value="1"/>
</dbReference>
<organism evidence="1 2">
    <name type="scientific">Rhynchophorus ferrugineus</name>
    <name type="common">Red palm weevil</name>
    <name type="synonym">Curculio ferrugineus</name>
    <dbReference type="NCBI Taxonomy" id="354439"/>
    <lineage>
        <taxon>Eukaryota</taxon>
        <taxon>Metazoa</taxon>
        <taxon>Ecdysozoa</taxon>
        <taxon>Arthropoda</taxon>
        <taxon>Hexapoda</taxon>
        <taxon>Insecta</taxon>
        <taxon>Pterygota</taxon>
        <taxon>Neoptera</taxon>
        <taxon>Endopterygota</taxon>
        <taxon>Coleoptera</taxon>
        <taxon>Polyphaga</taxon>
        <taxon>Cucujiformia</taxon>
        <taxon>Curculionidae</taxon>
        <taxon>Dryophthorinae</taxon>
        <taxon>Rhynchophorus</taxon>
    </lineage>
</organism>
<comment type="caution">
    <text evidence="1">The sequence shown here is derived from an EMBL/GenBank/DDBJ whole genome shotgun (WGS) entry which is preliminary data.</text>
</comment>
<protein>
    <submittedName>
        <fullName evidence="1">Uncharacterized protein</fullName>
    </submittedName>
</protein>